<gene>
    <name evidence="1" type="ORF">FHS44_002641</name>
</gene>
<reference evidence="1 2" key="1">
    <citation type="submission" date="2020-08" db="EMBL/GenBank/DDBJ databases">
        <title>Genomic Encyclopedia of Type Strains, Phase III (KMG-III): the genomes of soil and plant-associated and newly described type strains.</title>
        <authorList>
            <person name="Whitman W."/>
        </authorList>
    </citation>
    <scope>NUCLEOTIDE SEQUENCE [LARGE SCALE GENOMIC DNA]</scope>
    <source>
        <strain evidence="1 2">CECT 8840</strain>
    </source>
</reference>
<proteinExistence type="predicted"/>
<accession>A0A7W7VM91</accession>
<protein>
    <submittedName>
        <fullName evidence="1">Uncharacterized protein</fullName>
    </submittedName>
</protein>
<comment type="caution">
    <text evidence="1">The sequence shown here is derived from an EMBL/GenBank/DDBJ whole genome shotgun (WGS) entry which is preliminary data.</text>
</comment>
<dbReference type="Proteomes" id="UP000552644">
    <property type="component" value="Unassembled WGS sequence"/>
</dbReference>
<sequence>MTTYTLSIVEGSAGQQGEDIFSPDSPVTFNDLGPGVLLWLTDHGYEEPGRRVVVTPVGEVPLGALASRDVDL</sequence>
<evidence type="ECO:0000313" key="1">
    <source>
        <dbReference type="EMBL" id="MBB4915556.1"/>
    </source>
</evidence>
<evidence type="ECO:0000313" key="2">
    <source>
        <dbReference type="Proteomes" id="UP000552644"/>
    </source>
</evidence>
<organism evidence="1 2">
    <name type="scientific">Streptosporangium saharense</name>
    <dbReference type="NCBI Taxonomy" id="1706840"/>
    <lineage>
        <taxon>Bacteria</taxon>
        <taxon>Bacillati</taxon>
        <taxon>Actinomycetota</taxon>
        <taxon>Actinomycetes</taxon>
        <taxon>Streptosporangiales</taxon>
        <taxon>Streptosporangiaceae</taxon>
        <taxon>Streptosporangium</taxon>
    </lineage>
</organism>
<dbReference type="RefSeq" id="WP_184714203.1">
    <property type="nucleotide sequence ID" value="NZ_JACHJP010000002.1"/>
</dbReference>
<name>A0A7W7VM91_9ACTN</name>
<dbReference type="AlphaFoldDB" id="A0A7W7VM91"/>
<dbReference type="EMBL" id="JACHJP010000002">
    <property type="protein sequence ID" value="MBB4915556.1"/>
    <property type="molecule type" value="Genomic_DNA"/>
</dbReference>
<keyword evidence="2" id="KW-1185">Reference proteome</keyword>